<evidence type="ECO:0000313" key="2">
    <source>
        <dbReference type="EMBL" id="RGD85510.1"/>
    </source>
</evidence>
<dbReference type="AlphaFoldDB" id="A0A3E3EF48"/>
<dbReference type="Proteomes" id="UP000261032">
    <property type="component" value="Unassembled WGS sequence"/>
</dbReference>
<gene>
    <name evidence="2" type="ORF">DXB93_08025</name>
</gene>
<proteinExistence type="predicted"/>
<organism evidence="2 3">
    <name type="scientific">Thomasclavelia ramosa</name>
    <dbReference type="NCBI Taxonomy" id="1547"/>
    <lineage>
        <taxon>Bacteria</taxon>
        <taxon>Bacillati</taxon>
        <taxon>Bacillota</taxon>
        <taxon>Erysipelotrichia</taxon>
        <taxon>Erysipelotrichales</taxon>
        <taxon>Coprobacillaceae</taxon>
        <taxon>Thomasclavelia</taxon>
    </lineage>
</organism>
<dbReference type="EMBL" id="QUSL01000010">
    <property type="protein sequence ID" value="RGD85510.1"/>
    <property type="molecule type" value="Genomic_DNA"/>
</dbReference>
<reference evidence="2 3" key="1">
    <citation type="submission" date="2018-08" db="EMBL/GenBank/DDBJ databases">
        <title>A genome reference for cultivated species of the human gut microbiota.</title>
        <authorList>
            <person name="Zou Y."/>
            <person name="Xue W."/>
            <person name="Luo G."/>
        </authorList>
    </citation>
    <scope>NUCLEOTIDE SEQUENCE [LARGE SCALE GENOMIC DNA]</scope>
    <source>
        <strain evidence="2 3">OM06-4</strain>
    </source>
</reference>
<feature type="compositionally biased region" description="Basic and acidic residues" evidence="1">
    <location>
        <begin position="1"/>
        <end position="17"/>
    </location>
</feature>
<comment type="caution">
    <text evidence="2">The sequence shown here is derived from an EMBL/GenBank/DDBJ whole genome shotgun (WGS) entry which is preliminary data.</text>
</comment>
<name>A0A3E3EF48_9FIRM</name>
<protein>
    <submittedName>
        <fullName evidence="2">Uncharacterized protein</fullName>
    </submittedName>
</protein>
<evidence type="ECO:0000313" key="3">
    <source>
        <dbReference type="Proteomes" id="UP000261032"/>
    </source>
</evidence>
<feature type="region of interest" description="Disordered" evidence="1">
    <location>
        <begin position="1"/>
        <end position="22"/>
    </location>
</feature>
<evidence type="ECO:0000256" key="1">
    <source>
        <dbReference type="SAM" id="MobiDB-lite"/>
    </source>
</evidence>
<accession>A0A3E3EF48</accession>
<sequence>MASKEDKRKEVNHKDSPPFKIPLIHGIGASQVRKRLRLLCFKSRGKEGEQSSFMLVTTIIEIGEGSRRQ</sequence>